<evidence type="ECO:0000256" key="9">
    <source>
        <dbReference type="PROSITE-ProRule" id="PRU00042"/>
    </source>
</evidence>
<dbReference type="FunFam" id="3.30.160.60:FF:000303">
    <property type="entry name" value="Zinc finger protein 41"/>
    <property type="match status" value="1"/>
</dbReference>
<feature type="domain" description="C2H2-type" evidence="11">
    <location>
        <begin position="266"/>
        <end position="288"/>
    </location>
</feature>
<dbReference type="GO" id="GO:0000978">
    <property type="term" value="F:RNA polymerase II cis-regulatory region sequence-specific DNA binding"/>
    <property type="evidence" value="ECO:0007669"/>
    <property type="project" value="TreeGrafter"/>
</dbReference>
<dbReference type="SMART" id="SM00868">
    <property type="entry name" value="zf-AD"/>
    <property type="match status" value="1"/>
</dbReference>
<feature type="domain" description="C2H2-type" evidence="11">
    <location>
        <begin position="456"/>
        <end position="483"/>
    </location>
</feature>
<dbReference type="AlphaFoldDB" id="A0A2M4CZ59"/>
<feature type="domain" description="C2H2-type" evidence="11">
    <location>
        <begin position="484"/>
        <end position="509"/>
    </location>
</feature>
<keyword evidence="7" id="KW-0238">DNA-binding</keyword>
<keyword evidence="6 10" id="KW-0862">Zinc</keyword>
<dbReference type="FunFam" id="3.30.160.60:FF:001668">
    <property type="entry name" value="transcriptional repressor CTCF"/>
    <property type="match status" value="1"/>
</dbReference>
<dbReference type="SUPFAM" id="SSF57716">
    <property type="entry name" value="Glucocorticoid receptor-like (DNA-binding domain)"/>
    <property type="match status" value="1"/>
</dbReference>
<accession>A0A2M4CZ59</accession>
<evidence type="ECO:0000256" key="7">
    <source>
        <dbReference type="ARBA" id="ARBA00023125"/>
    </source>
</evidence>
<feature type="domain" description="C2H2-type" evidence="11">
    <location>
        <begin position="428"/>
        <end position="455"/>
    </location>
</feature>
<dbReference type="PROSITE" id="PS51915">
    <property type="entry name" value="ZAD"/>
    <property type="match status" value="1"/>
</dbReference>
<dbReference type="EMBL" id="GGFL01006377">
    <property type="protein sequence ID" value="MBW70555.1"/>
    <property type="molecule type" value="Transcribed_RNA"/>
</dbReference>
<evidence type="ECO:0000259" key="12">
    <source>
        <dbReference type="PROSITE" id="PS51915"/>
    </source>
</evidence>
<feature type="domain" description="C2H2-type" evidence="11">
    <location>
        <begin position="372"/>
        <end position="399"/>
    </location>
</feature>
<evidence type="ECO:0000259" key="11">
    <source>
        <dbReference type="PROSITE" id="PS50157"/>
    </source>
</evidence>
<dbReference type="VEuPathDB" id="VectorBase:ADAC008842"/>
<evidence type="ECO:0000256" key="3">
    <source>
        <dbReference type="ARBA" id="ARBA00022723"/>
    </source>
</evidence>
<sequence>MENSMVILPEACRCCLLEDQNMVHVFDVLDEFGTKISDLIERHGRVTIMQSDSYSKQICFDCLDNVAKSERFSLRCQKTMNLLLNLVIEQLDCSDDAVSMDEIAVPGKHPSENVVSYVTSGEDSTGTAVQNANVLKCALVDDCEVNQLVRPITSGKDEDMSLYCIQECEQEKHCQQDMIQGQLELVAEQCTHHPDSIITNENVEDELLEESSVNSTVQEVMLLDNQTDNEAHYNKEEEEVDETVAEPHGDYDNDPMTEHRQKQFEHYCEQCGASFVLTKNFAIHLRAHEMIACKHCLETFNSVDDCSLHESKCRRGMNYNSTSEGSTLASEQRSGIVPSRKKTFPCPQCGKNFICASALLAHLRTHTGERPFQCKYCDKRFSTPTGQDLHERRHLGIKPHRCDICGRRFTESSNLEVHVRSHTQEKPHVCTLCNRPFGRVYLLQLHMRTHTGEKPYTCETCAKGFTQQGDLAAHRRIHSGERPYVCDICGKTFTKSNTLSQHKKTHEKH</sequence>
<dbReference type="InterPro" id="IPR012934">
    <property type="entry name" value="Znf_AD"/>
</dbReference>
<feature type="domain" description="C2H2-type" evidence="11">
    <location>
        <begin position="400"/>
        <end position="427"/>
    </location>
</feature>
<evidence type="ECO:0000313" key="13">
    <source>
        <dbReference type="EMBL" id="MBW70555.1"/>
    </source>
</evidence>
<evidence type="ECO:0000256" key="6">
    <source>
        <dbReference type="ARBA" id="ARBA00022833"/>
    </source>
</evidence>
<feature type="domain" description="ZAD" evidence="12">
    <location>
        <begin position="10"/>
        <end position="86"/>
    </location>
</feature>
<dbReference type="GO" id="GO:0008270">
    <property type="term" value="F:zinc ion binding"/>
    <property type="evidence" value="ECO:0007669"/>
    <property type="project" value="UniProtKB-UniRule"/>
</dbReference>
<dbReference type="FunFam" id="3.30.160.60:FF:000663">
    <property type="entry name" value="Zinc finger protein 45"/>
    <property type="match status" value="1"/>
</dbReference>
<dbReference type="FunFam" id="3.30.160.60:FF:000912">
    <property type="entry name" value="Zinc finger protein 660"/>
    <property type="match status" value="1"/>
</dbReference>
<comment type="similarity">
    <text evidence="2">Belongs to the krueppel C2H2-type zinc-finger protein family.</text>
</comment>
<dbReference type="SUPFAM" id="SSF57667">
    <property type="entry name" value="beta-beta-alpha zinc fingers"/>
    <property type="match status" value="3"/>
</dbReference>
<dbReference type="FunFam" id="3.30.160.60:FF:001465">
    <property type="entry name" value="Zinc finger protein 560"/>
    <property type="match status" value="1"/>
</dbReference>
<keyword evidence="8" id="KW-0539">Nucleus</keyword>
<evidence type="ECO:0000256" key="2">
    <source>
        <dbReference type="ARBA" id="ARBA00006991"/>
    </source>
</evidence>
<name>A0A2M4CZ59_ANODA</name>
<dbReference type="PANTHER" id="PTHR24390:SF237">
    <property type="entry name" value="FI23536P1-RELATED"/>
    <property type="match status" value="1"/>
</dbReference>
<feature type="binding site" evidence="10">
    <location>
        <position position="12"/>
    </location>
    <ligand>
        <name>Zn(2+)</name>
        <dbReference type="ChEBI" id="CHEBI:29105"/>
    </ligand>
</feature>
<feature type="binding site" evidence="10">
    <location>
        <position position="59"/>
    </location>
    <ligand>
        <name>Zn(2+)</name>
        <dbReference type="ChEBI" id="CHEBI:29105"/>
    </ligand>
</feature>
<dbReference type="GO" id="GO:0005634">
    <property type="term" value="C:nucleus"/>
    <property type="evidence" value="ECO:0007669"/>
    <property type="project" value="UniProtKB-SubCell"/>
</dbReference>
<keyword evidence="5 9" id="KW-0863">Zinc-finger</keyword>
<dbReference type="InterPro" id="IPR013087">
    <property type="entry name" value="Znf_C2H2_type"/>
</dbReference>
<dbReference type="VEuPathDB" id="VectorBase:ADAR2_008827"/>
<feature type="binding site" evidence="10">
    <location>
        <position position="15"/>
    </location>
    <ligand>
        <name>Zn(2+)</name>
        <dbReference type="ChEBI" id="CHEBI:29105"/>
    </ligand>
</feature>
<dbReference type="Pfam" id="PF00096">
    <property type="entry name" value="zf-C2H2"/>
    <property type="match status" value="5"/>
</dbReference>
<dbReference type="InterPro" id="IPR036236">
    <property type="entry name" value="Znf_C2H2_sf"/>
</dbReference>
<keyword evidence="3 10" id="KW-0479">Metal-binding</keyword>
<evidence type="ECO:0008006" key="14">
    <source>
        <dbReference type="Google" id="ProtNLM"/>
    </source>
</evidence>
<dbReference type="Gene3D" id="3.40.1800.20">
    <property type="match status" value="1"/>
</dbReference>
<evidence type="ECO:0000256" key="1">
    <source>
        <dbReference type="ARBA" id="ARBA00004123"/>
    </source>
</evidence>
<evidence type="ECO:0000256" key="4">
    <source>
        <dbReference type="ARBA" id="ARBA00022737"/>
    </source>
</evidence>
<dbReference type="Gene3D" id="3.30.160.60">
    <property type="entry name" value="Classic Zinc Finger"/>
    <property type="match status" value="6"/>
</dbReference>
<dbReference type="GO" id="GO:0000122">
    <property type="term" value="P:negative regulation of transcription by RNA polymerase II"/>
    <property type="evidence" value="ECO:0007669"/>
    <property type="project" value="UniProtKB-ARBA"/>
</dbReference>
<evidence type="ECO:0000256" key="5">
    <source>
        <dbReference type="ARBA" id="ARBA00022771"/>
    </source>
</evidence>
<feature type="domain" description="C2H2-type" evidence="11">
    <location>
        <begin position="344"/>
        <end position="371"/>
    </location>
</feature>
<dbReference type="Pfam" id="PF07776">
    <property type="entry name" value="zf-AD"/>
    <property type="match status" value="1"/>
</dbReference>
<comment type="subcellular location">
    <subcellularLocation>
        <location evidence="1">Nucleus</location>
    </subcellularLocation>
</comment>
<keyword evidence="4" id="KW-0677">Repeat</keyword>
<evidence type="ECO:0000256" key="8">
    <source>
        <dbReference type="ARBA" id="ARBA00023242"/>
    </source>
</evidence>
<dbReference type="Pfam" id="PF13894">
    <property type="entry name" value="zf-C2H2_4"/>
    <property type="match status" value="1"/>
</dbReference>
<evidence type="ECO:0000256" key="10">
    <source>
        <dbReference type="PROSITE-ProRule" id="PRU01263"/>
    </source>
</evidence>
<dbReference type="PROSITE" id="PS50157">
    <property type="entry name" value="ZINC_FINGER_C2H2_2"/>
    <property type="match status" value="7"/>
</dbReference>
<reference evidence="13" key="1">
    <citation type="submission" date="2018-01" db="EMBL/GenBank/DDBJ databases">
        <title>An insight into the sialome of Amazonian anophelines.</title>
        <authorList>
            <person name="Ribeiro J.M."/>
            <person name="Scarpassa V."/>
            <person name="Calvo E."/>
        </authorList>
    </citation>
    <scope>NUCLEOTIDE SEQUENCE</scope>
</reference>
<dbReference type="SMART" id="SM00355">
    <property type="entry name" value="ZnF_C2H2"/>
    <property type="match status" value="7"/>
</dbReference>
<dbReference type="PANTHER" id="PTHR24390">
    <property type="entry name" value="ZINC FINGER PROTEIN"/>
    <property type="match status" value="1"/>
</dbReference>
<organism evidence="13">
    <name type="scientific">Anopheles darlingi</name>
    <name type="common">Mosquito</name>
    <dbReference type="NCBI Taxonomy" id="43151"/>
    <lineage>
        <taxon>Eukaryota</taxon>
        <taxon>Metazoa</taxon>
        <taxon>Ecdysozoa</taxon>
        <taxon>Arthropoda</taxon>
        <taxon>Hexapoda</taxon>
        <taxon>Insecta</taxon>
        <taxon>Pterygota</taxon>
        <taxon>Neoptera</taxon>
        <taxon>Endopterygota</taxon>
        <taxon>Diptera</taxon>
        <taxon>Nematocera</taxon>
        <taxon>Culicoidea</taxon>
        <taxon>Culicidae</taxon>
        <taxon>Anophelinae</taxon>
        <taxon>Anopheles</taxon>
    </lineage>
</organism>
<proteinExistence type="inferred from homology"/>
<feature type="binding site" evidence="10">
    <location>
        <position position="62"/>
    </location>
    <ligand>
        <name>Zn(2+)</name>
        <dbReference type="ChEBI" id="CHEBI:29105"/>
    </ligand>
</feature>
<dbReference type="GO" id="GO:0003700">
    <property type="term" value="F:DNA-binding transcription factor activity"/>
    <property type="evidence" value="ECO:0007669"/>
    <property type="project" value="TreeGrafter"/>
</dbReference>
<dbReference type="PROSITE" id="PS00028">
    <property type="entry name" value="ZINC_FINGER_C2H2_1"/>
    <property type="match status" value="7"/>
</dbReference>
<protein>
    <recommendedName>
        <fullName evidence="14">C2h2-type zn-finger protein</fullName>
    </recommendedName>
</protein>